<evidence type="ECO:0000313" key="7">
    <source>
        <dbReference type="Proteomes" id="UP000323856"/>
    </source>
</evidence>
<keyword evidence="2" id="KW-0560">Oxidoreductase</keyword>
<reference evidence="6 7" key="1">
    <citation type="submission" date="2019-07" db="EMBL/GenBank/DDBJ databases">
        <title>Analysis of the biochemical properties, biological activity and biotechnological potential of siderophores and biosurfactants produced by Antarctic psychrotolerant bacteria.</title>
        <authorList>
            <person name="Styczynski M."/>
            <person name="Krucon T."/>
            <person name="Decewicz P."/>
            <person name="Dziewit L."/>
        </authorList>
    </citation>
    <scope>NUCLEOTIDE SEQUENCE [LARGE SCALE GENOMIC DNA]</scope>
    <source>
        <strain evidence="6 7">ANT_H27</strain>
    </source>
</reference>
<evidence type="ECO:0000256" key="4">
    <source>
        <dbReference type="PIRSR" id="PIRSR000239-1"/>
    </source>
</evidence>
<dbReference type="InterPro" id="IPR000866">
    <property type="entry name" value="AhpC/TSA"/>
</dbReference>
<evidence type="ECO:0000256" key="3">
    <source>
        <dbReference type="ARBA" id="ARBA00037420"/>
    </source>
</evidence>
<sequence length="163" mass="18130">MDFPTPATGDTFPAPRAGQIAPGFALSNQYGELIESRLLGEQAYFLVFYPFAFSAVCGSELEELEKVRQEFAGRRIRIMAVSVDHKFTLRTYADQAHFGFDLLADFWPHGAVANSYGAFNNESGAATRHTFLIAEGRVVDSFSSPIHLARNIARYREAMDLLT</sequence>
<dbReference type="Proteomes" id="UP000323856">
    <property type="component" value="Unassembled WGS sequence"/>
</dbReference>
<dbReference type="GO" id="GO:0045454">
    <property type="term" value="P:cell redox homeostasis"/>
    <property type="evidence" value="ECO:0007669"/>
    <property type="project" value="TreeGrafter"/>
</dbReference>
<evidence type="ECO:0000259" key="5">
    <source>
        <dbReference type="PROSITE" id="PS51352"/>
    </source>
</evidence>
<feature type="active site" description="Cysteine sulfenic acid (-SOH) intermediate; for peroxidase activity" evidence="4">
    <location>
        <position position="57"/>
    </location>
</feature>
<accession>A0A5B0EDL9</accession>
<dbReference type="RefSeq" id="WP_007271490.1">
    <property type="nucleotide sequence ID" value="NZ_JBITUG010000005.1"/>
</dbReference>
<dbReference type="EMBL" id="VOBL01000014">
    <property type="protein sequence ID" value="KAA0975830.1"/>
    <property type="molecule type" value="Genomic_DNA"/>
</dbReference>
<name>A0A5B0EDL9_9MICC</name>
<dbReference type="AlphaFoldDB" id="A0A5B0EDL9"/>
<dbReference type="Pfam" id="PF00578">
    <property type="entry name" value="AhpC-TSA"/>
    <property type="match status" value="1"/>
</dbReference>
<dbReference type="GO" id="GO:0033554">
    <property type="term" value="P:cellular response to stress"/>
    <property type="evidence" value="ECO:0007669"/>
    <property type="project" value="TreeGrafter"/>
</dbReference>
<dbReference type="SUPFAM" id="SSF52833">
    <property type="entry name" value="Thioredoxin-like"/>
    <property type="match status" value="1"/>
</dbReference>
<comment type="similarity">
    <text evidence="1">Belongs to the peroxiredoxin family. AhpC/Prx1 subfamily.</text>
</comment>
<dbReference type="GO" id="GO:0005829">
    <property type="term" value="C:cytosol"/>
    <property type="evidence" value="ECO:0007669"/>
    <property type="project" value="TreeGrafter"/>
</dbReference>
<proteinExistence type="inferred from homology"/>
<comment type="function">
    <text evidence="3">Thiol-specific peroxidase that catalyzes the reduction of hydrogen peroxide and organic hydroperoxides to water and alcohols, respectively. Plays a role in cell protection against oxidative stress by detoxifying peroxides.</text>
</comment>
<dbReference type="GO" id="GO:0042744">
    <property type="term" value="P:hydrogen peroxide catabolic process"/>
    <property type="evidence" value="ECO:0007669"/>
    <property type="project" value="TreeGrafter"/>
</dbReference>
<dbReference type="InterPro" id="IPR050217">
    <property type="entry name" value="Peroxiredoxin"/>
</dbReference>
<comment type="caution">
    <text evidence="6">The sequence shown here is derived from an EMBL/GenBank/DDBJ whole genome shotgun (WGS) entry which is preliminary data.</text>
</comment>
<dbReference type="Gene3D" id="3.40.30.10">
    <property type="entry name" value="Glutaredoxin"/>
    <property type="match status" value="1"/>
</dbReference>
<dbReference type="OrthoDB" id="9812811at2"/>
<dbReference type="PIRSF" id="PIRSF000239">
    <property type="entry name" value="AHPC"/>
    <property type="match status" value="1"/>
</dbReference>
<evidence type="ECO:0000313" key="6">
    <source>
        <dbReference type="EMBL" id="KAA0975830.1"/>
    </source>
</evidence>
<dbReference type="InterPro" id="IPR036249">
    <property type="entry name" value="Thioredoxin-like_sf"/>
</dbReference>
<dbReference type="PANTHER" id="PTHR10681:SF128">
    <property type="entry name" value="THIOREDOXIN-DEPENDENT PEROXIDE REDUCTASE, MITOCHONDRIAL"/>
    <property type="match status" value="1"/>
</dbReference>
<dbReference type="PANTHER" id="PTHR10681">
    <property type="entry name" value="THIOREDOXIN PEROXIDASE"/>
    <property type="match status" value="1"/>
</dbReference>
<gene>
    <name evidence="6" type="ORF">FQ154_13630</name>
</gene>
<dbReference type="InterPro" id="IPR013766">
    <property type="entry name" value="Thioredoxin_domain"/>
</dbReference>
<evidence type="ECO:0000256" key="2">
    <source>
        <dbReference type="ARBA" id="ARBA00023002"/>
    </source>
</evidence>
<evidence type="ECO:0000256" key="1">
    <source>
        <dbReference type="ARBA" id="ARBA00009796"/>
    </source>
</evidence>
<feature type="domain" description="Thioredoxin" evidence="5">
    <location>
        <begin position="15"/>
        <end position="163"/>
    </location>
</feature>
<protein>
    <submittedName>
        <fullName evidence="6">Redoxin domain-containing protein</fullName>
    </submittedName>
</protein>
<dbReference type="GO" id="GO:0008379">
    <property type="term" value="F:thioredoxin peroxidase activity"/>
    <property type="evidence" value="ECO:0007669"/>
    <property type="project" value="TreeGrafter"/>
</dbReference>
<dbReference type="GO" id="GO:0006979">
    <property type="term" value="P:response to oxidative stress"/>
    <property type="evidence" value="ECO:0007669"/>
    <property type="project" value="TreeGrafter"/>
</dbReference>
<dbReference type="PROSITE" id="PS51352">
    <property type="entry name" value="THIOREDOXIN_2"/>
    <property type="match status" value="1"/>
</dbReference>
<organism evidence="6 7">
    <name type="scientific">Paeniglutamicibacter gangotriensis</name>
    <dbReference type="NCBI Taxonomy" id="254787"/>
    <lineage>
        <taxon>Bacteria</taxon>
        <taxon>Bacillati</taxon>
        <taxon>Actinomycetota</taxon>
        <taxon>Actinomycetes</taxon>
        <taxon>Micrococcales</taxon>
        <taxon>Micrococcaceae</taxon>
        <taxon>Paeniglutamicibacter</taxon>
    </lineage>
</organism>
<dbReference type="InterPro" id="IPR024706">
    <property type="entry name" value="Peroxiredoxin_AhpC-typ"/>
</dbReference>